<gene>
    <name evidence="1" type="ORF">METZ01_LOCUS84258</name>
</gene>
<name>A0A381UTY5_9ZZZZ</name>
<organism evidence="1">
    <name type="scientific">marine metagenome</name>
    <dbReference type="NCBI Taxonomy" id="408172"/>
    <lineage>
        <taxon>unclassified sequences</taxon>
        <taxon>metagenomes</taxon>
        <taxon>ecological metagenomes</taxon>
    </lineage>
</organism>
<dbReference type="EMBL" id="UINC01007099">
    <property type="protein sequence ID" value="SVA31404.1"/>
    <property type="molecule type" value="Genomic_DNA"/>
</dbReference>
<proteinExistence type="predicted"/>
<dbReference type="PROSITE" id="PS51257">
    <property type="entry name" value="PROKAR_LIPOPROTEIN"/>
    <property type="match status" value="1"/>
</dbReference>
<accession>A0A381UTY5</accession>
<reference evidence="1" key="1">
    <citation type="submission" date="2018-05" db="EMBL/GenBank/DDBJ databases">
        <authorList>
            <person name="Lanie J.A."/>
            <person name="Ng W.-L."/>
            <person name="Kazmierczak K.M."/>
            <person name="Andrzejewski T.M."/>
            <person name="Davidsen T.M."/>
            <person name="Wayne K.J."/>
            <person name="Tettelin H."/>
            <person name="Glass J.I."/>
            <person name="Rusch D."/>
            <person name="Podicherti R."/>
            <person name="Tsui H.-C.T."/>
            <person name="Winkler M.E."/>
        </authorList>
    </citation>
    <scope>NUCLEOTIDE SEQUENCE</scope>
</reference>
<dbReference type="AlphaFoldDB" id="A0A381UTY5"/>
<sequence>MIIMKKLYILLCLCSLVWLGCSGAPSSAITEYRVTIGTATLDDYNDLSSKILNRHRFLVDRTQDRGNGAVIECKYEYPALSNEEVLKGIEEIRYQLLLEARLKGSGAGTYSVRAIVKTYGRFSGNETWVDIPANNEIKSRIKLMANDLKTEFENKIRAF</sequence>
<evidence type="ECO:0000313" key="1">
    <source>
        <dbReference type="EMBL" id="SVA31404.1"/>
    </source>
</evidence>
<protein>
    <submittedName>
        <fullName evidence="1">Uncharacterized protein</fullName>
    </submittedName>
</protein>